<sequence length="128" mass="14550">MVKLAFILSSLFTLNTMDIVNGSTDGINMSTCEISHYLDISSIEVYEIEEEVELGFNTKDYLPKNFNPLKGKGDLDWNTIDICEVEEDVDLGFDTKGYLPKNFNPLKGKGDLDWSLIELFEIEEDVEI</sequence>
<name>A0A2K9PNI9_9FLAO</name>
<proteinExistence type="predicted"/>
<dbReference type="EMBL" id="CP025791">
    <property type="protein sequence ID" value="AUP78633.1"/>
    <property type="molecule type" value="Genomic_DNA"/>
</dbReference>
<accession>A0A2K9PNI9</accession>
<dbReference type="KEGG" id="fek:C1H87_07890"/>
<organism evidence="1 2">
    <name type="scientific">Flavivirga eckloniae</name>
    <dbReference type="NCBI Taxonomy" id="1803846"/>
    <lineage>
        <taxon>Bacteria</taxon>
        <taxon>Pseudomonadati</taxon>
        <taxon>Bacteroidota</taxon>
        <taxon>Flavobacteriia</taxon>
        <taxon>Flavobacteriales</taxon>
        <taxon>Flavobacteriaceae</taxon>
        <taxon>Flavivirga</taxon>
    </lineage>
</organism>
<reference evidence="1 2" key="1">
    <citation type="submission" date="2018-01" db="EMBL/GenBank/DDBJ databases">
        <title>Complete genome sequence of Flavivirga eckloniae ECD14 isolated from seaweed Ecklonia cava.</title>
        <authorList>
            <person name="Lee J.H."/>
            <person name="Baik K.S."/>
            <person name="Seong C.N."/>
        </authorList>
    </citation>
    <scope>NUCLEOTIDE SEQUENCE [LARGE SCALE GENOMIC DNA]</scope>
    <source>
        <strain evidence="1 2">ECD14</strain>
    </source>
</reference>
<dbReference type="RefSeq" id="WP_102755288.1">
    <property type="nucleotide sequence ID" value="NZ_CP025791.1"/>
</dbReference>
<evidence type="ECO:0000313" key="1">
    <source>
        <dbReference type="EMBL" id="AUP78633.1"/>
    </source>
</evidence>
<dbReference type="Proteomes" id="UP000235826">
    <property type="component" value="Chromosome"/>
</dbReference>
<evidence type="ECO:0000313" key="2">
    <source>
        <dbReference type="Proteomes" id="UP000235826"/>
    </source>
</evidence>
<keyword evidence="2" id="KW-1185">Reference proteome</keyword>
<dbReference type="AlphaFoldDB" id="A0A2K9PNI9"/>
<gene>
    <name evidence="1" type="ORF">C1H87_07890</name>
</gene>
<dbReference type="OrthoDB" id="1178051at2"/>
<protein>
    <submittedName>
        <fullName evidence="1">Uncharacterized protein</fullName>
    </submittedName>
</protein>